<feature type="transmembrane region" description="Helical" evidence="1">
    <location>
        <begin position="6"/>
        <end position="26"/>
    </location>
</feature>
<evidence type="ECO:0000313" key="2">
    <source>
        <dbReference type="EMBL" id="CAD8121639.1"/>
    </source>
</evidence>
<accession>A0A8S1R1Z4</accession>
<evidence type="ECO:0000256" key="1">
    <source>
        <dbReference type="SAM" id="Phobius"/>
    </source>
</evidence>
<keyword evidence="1" id="KW-0812">Transmembrane</keyword>
<feature type="transmembrane region" description="Helical" evidence="1">
    <location>
        <begin position="47"/>
        <end position="68"/>
    </location>
</feature>
<name>A0A8S1R1Z4_9CILI</name>
<evidence type="ECO:0000313" key="3">
    <source>
        <dbReference type="Proteomes" id="UP000692954"/>
    </source>
</evidence>
<dbReference type="AlphaFoldDB" id="A0A8S1R1Z4"/>
<reference evidence="2" key="1">
    <citation type="submission" date="2021-01" db="EMBL/GenBank/DDBJ databases">
        <authorList>
            <consortium name="Genoscope - CEA"/>
            <person name="William W."/>
        </authorList>
    </citation>
    <scope>NUCLEOTIDE SEQUENCE</scope>
</reference>
<gene>
    <name evidence="2" type="ORF">PSON_ATCC_30995.1.T1330109</name>
</gene>
<feature type="transmembrane region" description="Helical" evidence="1">
    <location>
        <begin position="116"/>
        <end position="136"/>
    </location>
</feature>
<dbReference type="Proteomes" id="UP000692954">
    <property type="component" value="Unassembled WGS sequence"/>
</dbReference>
<comment type="caution">
    <text evidence="2">The sequence shown here is derived from an EMBL/GenBank/DDBJ whole genome shotgun (WGS) entry which is preliminary data.</text>
</comment>
<sequence length="142" mass="16988">MLNTTRLFVLQVIILKIISNLTYISIFETLSKASYQFKSGLYTQKQVYYILQLICLISRMLKMSYIYIQSDWMLLKVNLMQIIQGHRIILESTQVCCHLKEMFMANSVYDFLDEELWEFLFVQLIVAQFILCYFGFQTKIQF</sequence>
<organism evidence="2 3">
    <name type="scientific">Paramecium sonneborni</name>
    <dbReference type="NCBI Taxonomy" id="65129"/>
    <lineage>
        <taxon>Eukaryota</taxon>
        <taxon>Sar</taxon>
        <taxon>Alveolata</taxon>
        <taxon>Ciliophora</taxon>
        <taxon>Intramacronucleata</taxon>
        <taxon>Oligohymenophorea</taxon>
        <taxon>Peniculida</taxon>
        <taxon>Parameciidae</taxon>
        <taxon>Paramecium</taxon>
    </lineage>
</organism>
<keyword evidence="1" id="KW-1133">Transmembrane helix</keyword>
<keyword evidence="3" id="KW-1185">Reference proteome</keyword>
<keyword evidence="1" id="KW-0472">Membrane</keyword>
<evidence type="ECO:0008006" key="4">
    <source>
        <dbReference type="Google" id="ProtNLM"/>
    </source>
</evidence>
<proteinExistence type="predicted"/>
<protein>
    <recommendedName>
        <fullName evidence="4">Transmembrane protein</fullName>
    </recommendedName>
</protein>
<dbReference type="EMBL" id="CAJJDN010000133">
    <property type="protein sequence ID" value="CAD8121639.1"/>
    <property type="molecule type" value="Genomic_DNA"/>
</dbReference>